<comment type="caution">
    <text evidence="1">The sequence shown here is derived from an EMBL/GenBank/DDBJ whole genome shotgun (WGS) entry which is preliminary data.</text>
</comment>
<reference evidence="1 2" key="1">
    <citation type="submission" date="2016-10" db="EMBL/GenBank/DDBJ databases">
        <authorList>
            <person name="Varghese N."/>
            <person name="Submissions S."/>
        </authorList>
    </citation>
    <scope>NUCLEOTIDE SEQUENCE [LARGE SCALE GENOMIC DNA]</scope>
    <source>
        <strain evidence="1 2">TC-13</strain>
    </source>
</reference>
<dbReference type="AlphaFoldDB" id="A0A1H9GND7"/>
<evidence type="ECO:0000313" key="2">
    <source>
        <dbReference type="Proteomes" id="UP000199410"/>
    </source>
</evidence>
<organism evidence="1 2">
    <name type="scientific">Lysinibacillus fusiformis</name>
    <dbReference type="NCBI Taxonomy" id="28031"/>
    <lineage>
        <taxon>Bacteria</taxon>
        <taxon>Bacillati</taxon>
        <taxon>Bacillota</taxon>
        <taxon>Bacilli</taxon>
        <taxon>Bacillales</taxon>
        <taxon>Bacillaceae</taxon>
        <taxon>Lysinibacillus</taxon>
    </lineage>
</organism>
<evidence type="ECO:0000313" key="1">
    <source>
        <dbReference type="EMBL" id="SEQ51591.1"/>
    </source>
</evidence>
<dbReference type="EMBL" id="FOEL01000005">
    <property type="protein sequence ID" value="SEQ51591.1"/>
    <property type="molecule type" value="Genomic_DNA"/>
</dbReference>
<protein>
    <submittedName>
        <fullName evidence="1">Uncharacterized protein</fullName>
    </submittedName>
</protein>
<proteinExistence type="predicted"/>
<accession>A0A1H9GND7</accession>
<gene>
    <name evidence="1" type="ORF">SAMN02787113_01875</name>
</gene>
<dbReference type="RefSeq" id="WP_089985745.1">
    <property type="nucleotide sequence ID" value="NZ_FMVP01000004.1"/>
</dbReference>
<name>A0A1H9GND7_9BACI</name>
<sequence>MKAELIVEGMVNSIQKRIAEYEEISNDLAHDYIQSDMPFPTEIKQRYNNIGSLAEGLQEAVDIIKRGDYMKEDVDLLGIDDVG</sequence>
<dbReference type="Proteomes" id="UP000199410">
    <property type="component" value="Unassembled WGS sequence"/>
</dbReference>